<dbReference type="Proteomes" id="UP000234275">
    <property type="component" value="Unassembled WGS sequence"/>
</dbReference>
<dbReference type="RefSeq" id="XP_024703671.1">
    <property type="nucleotide sequence ID" value="XM_024847773.1"/>
</dbReference>
<dbReference type="GeneID" id="36555472"/>
<dbReference type="PANTHER" id="PTHR10039:SF17">
    <property type="entry name" value="FUNGAL STAND N-TERMINAL GOODBYE DOMAIN-CONTAINING PROTEIN-RELATED"/>
    <property type="match status" value="1"/>
</dbReference>
<evidence type="ECO:0000256" key="1">
    <source>
        <dbReference type="ARBA" id="ARBA00022574"/>
    </source>
</evidence>
<evidence type="ECO:0000259" key="5">
    <source>
        <dbReference type="Pfam" id="PF24883"/>
    </source>
</evidence>
<keyword evidence="7" id="KW-1185">Reference proteome</keyword>
<protein>
    <submittedName>
        <fullName evidence="6">Uncharacterized protein</fullName>
    </submittedName>
</protein>
<feature type="domain" description="NWD NACHT-NTPase N-terminal" evidence="4">
    <location>
        <begin position="76"/>
        <end position="295"/>
    </location>
</feature>
<evidence type="ECO:0000256" key="3">
    <source>
        <dbReference type="PROSITE-ProRule" id="PRU00221"/>
    </source>
</evidence>
<dbReference type="InterPro" id="IPR056884">
    <property type="entry name" value="NPHP3-like_N"/>
</dbReference>
<dbReference type="Gene3D" id="3.40.50.300">
    <property type="entry name" value="P-loop containing nucleotide triphosphate hydrolases"/>
    <property type="match status" value="1"/>
</dbReference>
<dbReference type="InterPro" id="IPR036322">
    <property type="entry name" value="WD40_repeat_dom_sf"/>
</dbReference>
<name>A0A2I2G671_9EURO</name>
<dbReference type="SUPFAM" id="SSF52540">
    <property type="entry name" value="P-loop containing nucleoside triphosphate hydrolases"/>
    <property type="match status" value="1"/>
</dbReference>
<dbReference type="InterPro" id="IPR031359">
    <property type="entry name" value="NACHT_N"/>
</dbReference>
<sequence length="1097" mass="124808">MSPSTPRHLSTLFGILKPKKPQNADHCRSVAEIQQDDQNSPSPSPLPDIEINNTLRTQTFPNISSRSLRSITPVHETLWLQAYRNVKDDPEKGKYVQIYEPLLAEYLRKNSDTGTLHSVSGAPSDVQEKRLNDMISDGLKRIENFKTGVEKCEKVIGAMKPLKTFLDGPLKKVPLAALPWAVISSTIDLLYNPAKAGKDLCDGIDYTTNTMKLHGNCTNQLLSLDYAKDGTCLQKCRSILERQVLDMYELLLFYQVKSVCYFHRGQYLIIARGLLKLDDWDGDLEDIRKAETDLQLNSIRYEQMRHKASDEEAKVNEKYEKFLESLCSADPRSQLSRIQDEEELIEDLYSWVFQRPEYQQFVDWEQQDSPPILYLGGGPGTGKTRILSGTIKALLDQRLSDDRFRANNSVAILRGLIWLLLLQHPQLFGPIQSKAEQISKGQLHFSCLCDILHDILKDGSLGQIFFVVDGVDRCDEPSREQLLSFISEATHTLPKVKWIISGRPHGLQSMRFAQFIDLDGYDRSNDINVYIERKTIQLRRMLRARKSKFDEAYIGSVEDRLRAKRSNTFLCISMVCNELHRLCQKDIFIESVWDEILTNVPPKLRELYTFCLERRDSQLDSIQMSIYRKNVLAVTMVALEPLPFPDVEVLADLPKNRNAVRLIVQGCEPFLTIRDDTVHFVDQSARDFLLEHPAQLFTGSEEIVNSKKTQRLHHQIFQRSLEEMDKILNQDIYSLGRPGVLSDEIVIPDPNPLRPVQYACRHWVSHLVQSQPSSNDMENVLQFLERNFLCWLEALSLLGNLPYSIGLMDQLQSLSEAQKCPGLLNFLGDGRRLIVSFLSCDFKAPLQLYVSALVFSPEESIVRRRFQEGTPQWSLKTPKMIQNTASEDSDGHSRSVKVVEIAPDGLQVATGGEDGLIKLWDLRTGNLRSSFVGLSATVTSVTFSSNCKLLVAVSKGDALAVWNIEESQPTKKFERAQYHELNDVEFSQDDQLIRAKCGEDAQFWDVESGSRVTEDSTKSVQTTNARDYLTESQMPINAFDEWVFVEGERALLLPPDYRPTQWAMHDNTLVIGTMSGDAHFICFNQRNGMFGGTQAET</sequence>
<dbReference type="PROSITE" id="PS50082">
    <property type="entry name" value="WD_REPEATS_2"/>
    <property type="match status" value="2"/>
</dbReference>
<dbReference type="InterPro" id="IPR019775">
    <property type="entry name" value="WD40_repeat_CS"/>
</dbReference>
<feature type="repeat" description="WD" evidence="3">
    <location>
        <begin position="889"/>
        <end position="930"/>
    </location>
</feature>
<reference evidence="6 7" key="1">
    <citation type="submission" date="2016-12" db="EMBL/GenBank/DDBJ databases">
        <title>The genomes of Aspergillus section Nigri reveals drivers in fungal speciation.</title>
        <authorList>
            <consortium name="DOE Joint Genome Institute"/>
            <person name="Vesth T.C."/>
            <person name="Nybo J."/>
            <person name="Theobald S."/>
            <person name="Brandl J."/>
            <person name="Frisvad J.C."/>
            <person name="Nielsen K.F."/>
            <person name="Lyhne E.K."/>
            <person name="Kogle M.E."/>
            <person name="Kuo A."/>
            <person name="Riley R."/>
            <person name="Clum A."/>
            <person name="Nolan M."/>
            <person name="Lipzen A."/>
            <person name="Salamov A."/>
            <person name="Henrissat B."/>
            <person name="Wiebenga A."/>
            <person name="De Vries R.P."/>
            <person name="Grigoriev I.V."/>
            <person name="Mortensen U.H."/>
            <person name="Andersen M.R."/>
            <person name="Baker S.E."/>
        </authorList>
    </citation>
    <scope>NUCLEOTIDE SEQUENCE [LARGE SCALE GENOMIC DNA]</scope>
    <source>
        <strain evidence="6 7">IBT 23096</strain>
    </source>
</reference>
<accession>A0A2I2G671</accession>
<dbReference type="PROSITE" id="PS00678">
    <property type="entry name" value="WD_REPEATS_1"/>
    <property type="match status" value="1"/>
</dbReference>
<dbReference type="InterPro" id="IPR001680">
    <property type="entry name" value="WD40_rpt"/>
</dbReference>
<keyword evidence="1 3" id="KW-0853">WD repeat</keyword>
<dbReference type="AlphaFoldDB" id="A0A2I2G671"/>
<proteinExistence type="predicted"/>
<dbReference type="Gene3D" id="2.130.10.10">
    <property type="entry name" value="YVTN repeat-like/Quinoprotein amine dehydrogenase"/>
    <property type="match status" value="1"/>
</dbReference>
<dbReference type="Pfam" id="PF24883">
    <property type="entry name" value="NPHP3_N"/>
    <property type="match status" value="1"/>
</dbReference>
<evidence type="ECO:0000313" key="7">
    <source>
        <dbReference type="Proteomes" id="UP000234275"/>
    </source>
</evidence>
<dbReference type="SMART" id="SM00320">
    <property type="entry name" value="WD40"/>
    <property type="match status" value="2"/>
</dbReference>
<organism evidence="6 7">
    <name type="scientific">Aspergillus steynii IBT 23096</name>
    <dbReference type="NCBI Taxonomy" id="1392250"/>
    <lineage>
        <taxon>Eukaryota</taxon>
        <taxon>Fungi</taxon>
        <taxon>Dikarya</taxon>
        <taxon>Ascomycota</taxon>
        <taxon>Pezizomycotina</taxon>
        <taxon>Eurotiomycetes</taxon>
        <taxon>Eurotiomycetidae</taxon>
        <taxon>Eurotiales</taxon>
        <taxon>Aspergillaceae</taxon>
        <taxon>Aspergillus</taxon>
        <taxon>Aspergillus subgen. Circumdati</taxon>
    </lineage>
</organism>
<gene>
    <name evidence="6" type="ORF">P170DRAFT_427455</name>
</gene>
<evidence type="ECO:0000259" key="4">
    <source>
        <dbReference type="Pfam" id="PF17100"/>
    </source>
</evidence>
<dbReference type="EMBL" id="MSFO01000005">
    <property type="protein sequence ID" value="PLB48369.1"/>
    <property type="molecule type" value="Genomic_DNA"/>
</dbReference>
<dbReference type="Pfam" id="PF17100">
    <property type="entry name" value="NACHT_N"/>
    <property type="match status" value="1"/>
</dbReference>
<evidence type="ECO:0000313" key="6">
    <source>
        <dbReference type="EMBL" id="PLB48369.1"/>
    </source>
</evidence>
<dbReference type="VEuPathDB" id="FungiDB:P170DRAFT_427455"/>
<dbReference type="InterPro" id="IPR015943">
    <property type="entry name" value="WD40/YVTN_repeat-like_dom_sf"/>
</dbReference>
<dbReference type="Pfam" id="PF00400">
    <property type="entry name" value="WD40"/>
    <property type="match status" value="1"/>
</dbReference>
<feature type="domain" description="Nephrocystin 3-like N-terminal" evidence="5">
    <location>
        <begin position="350"/>
        <end position="503"/>
    </location>
</feature>
<dbReference type="InterPro" id="IPR027417">
    <property type="entry name" value="P-loop_NTPase"/>
</dbReference>
<dbReference type="STRING" id="1392250.A0A2I2G671"/>
<dbReference type="PANTHER" id="PTHR10039">
    <property type="entry name" value="AMELOGENIN"/>
    <property type="match status" value="1"/>
</dbReference>
<dbReference type="SUPFAM" id="SSF50978">
    <property type="entry name" value="WD40 repeat-like"/>
    <property type="match status" value="1"/>
</dbReference>
<keyword evidence="2" id="KW-0677">Repeat</keyword>
<dbReference type="PROSITE" id="PS50294">
    <property type="entry name" value="WD_REPEATS_REGION"/>
    <property type="match status" value="1"/>
</dbReference>
<feature type="repeat" description="WD" evidence="3">
    <location>
        <begin position="931"/>
        <end position="972"/>
    </location>
</feature>
<comment type="caution">
    <text evidence="6">The sequence shown here is derived from an EMBL/GenBank/DDBJ whole genome shotgun (WGS) entry which is preliminary data.</text>
</comment>
<dbReference type="OrthoDB" id="674604at2759"/>
<evidence type="ECO:0000256" key="2">
    <source>
        <dbReference type="ARBA" id="ARBA00022737"/>
    </source>
</evidence>